<organism evidence="2 3">
    <name type="scientific">Elysia marginata</name>
    <dbReference type="NCBI Taxonomy" id="1093978"/>
    <lineage>
        <taxon>Eukaryota</taxon>
        <taxon>Metazoa</taxon>
        <taxon>Spiralia</taxon>
        <taxon>Lophotrochozoa</taxon>
        <taxon>Mollusca</taxon>
        <taxon>Gastropoda</taxon>
        <taxon>Heterobranchia</taxon>
        <taxon>Euthyneura</taxon>
        <taxon>Panpulmonata</taxon>
        <taxon>Sacoglossa</taxon>
        <taxon>Placobranchoidea</taxon>
        <taxon>Plakobranchidae</taxon>
        <taxon>Elysia</taxon>
    </lineage>
</organism>
<evidence type="ECO:0000313" key="3">
    <source>
        <dbReference type="Proteomes" id="UP000762676"/>
    </source>
</evidence>
<reference evidence="2 3" key="1">
    <citation type="journal article" date="2021" name="Elife">
        <title>Chloroplast acquisition without the gene transfer in kleptoplastic sea slugs, Plakobranchus ocellatus.</title>
        <authorList>
            <person name="Maeda T."/>
            <person name="Takahashi S."/>
            <person name="Yoshida T."/>
            <person name="Shimamura S."/>
            <person name="Takaki Y."/>
            <person name="Nagai Y."/>
            <person name="Toyoda A."/>
            <person name="Suzuki Y."/>
            <person name="Arimoto A."/>
            <person name="Ishii H."/>
            <person name="Satoh N."/>
            <person name="Nishiyama T."/>
            <person name="Hasebe M."/>
            <person name="Maruyama T."/>
            <person name="Minagawa J."/>
            <person name="Obokata J."/>
            <person name="Shigenobu S."/>
        </authorList>
    </citation>
    <scope>NUCLEOTIDE SEQUENCE [LARGE SCALE GENOMIC DNA]</scope>
</reference>
<dbReference type="Proteomes" id="UP000762676">
    <property type="component" value="Unassembled WGS sequence"/>
</dbReference>
<protein>
    <submittedName>
        <fullName evidence="2">Uncharacterized protein</fullName>
    </submittedName>
</protein>
<comment type="caution">
    <text evidence="2">The sequence shown here is derived from an EMBL/GenBank/DDBJ whole genome shotgun (WGS) entry which is preliminary data.</text>
</comment>
<keyword evidence="3" id="KW-1185">Reference proteome</keyword>
<accession>A0AAV4GKN1</accession>
<feature type="region of interest" description="Disordered" evidence="1">
    <location>
        <begin position="85"/>
        <end position="104"/>
    </location>
</feature>
<evidence type="ECO:0000256" key="1">
    <source>
        <dbReference type="SAM" id="MobiDB-lite"/>
    </source>
</evidence>
<dbReference type="EMBL" id="BMAT01001472">
    <property type="protein sequence ID" value="GFR86273.1"/>
    <property type="molecule type" value="Genomic_DNA"/>
</dbReference>
<evidence type="ECO:0000313" key="2">
    <source>
        <dbReference type="EMBL" id="GFR86273.1"/>
    </source>
</evidence>
<proteinExistence type="predicted"/>
<dbReference type="AlphaFoldDB" id="A0AAV4GKN1"/>
<gene>
    <name evidence="2" type="ORF">ElyMa_000716100</name>
</gene>
<name>A0AAV4GKN1_9GAST</name>
<sequence>MRGSRTCGAEAQNLDFPLMSVVKGIGASVRGRKSSRSSRPHDKCIVSSGFYLTYHASPSLSVSSEHWFTICRPTRAVCRLASNRTRISDTDSSSPPLTGSDGQARLFPQTSVWLYT</sequence>
<feature type="compositionally biased region" description="Polar residues" evidence="1">
    <location>
        <begin position="85"/>
        <end position="101"/>
    </location>
</feature>